<feature type="region of interest" description="Disordered" evidence="5">
    <location>
        <begin position="278"/>
        <end position="306"/>
    </location>
</feature>
<evidence type="ECO:0000313" key="7">
    <source>
        <dbReference type="EMBL" id="KAJ3051512.1"/>
    </source>
</evidence>
<keyword evidence="3" id="KW-0862">Zinc</keyword>
<dbReference type="Proteomes" id="UP001212841">
    <property type="component" value="Unassembled WGS sequence"/>
</dbReference>
<dbReference type="InterPro" id="IPR013083">
    <property type="entry name" value="Znf_RING/FYVE/PHD"/>
</dbReference>
<feature type="compositionally biased region" description="Low complexity" evidence="5">
    <location>
        <begin position="137"/>
        <end position="152"/>
    </location>
</feature>
<evidence type="ECO:0000256" key="1">
    <source>
        <dbReference type="ARBA" id="ARBA00022723"/>
    </source>
</evidence>
<evidence type="ECO:0000256" key="4">
    <source>
        <dbReference type="PROSITE-ProRule" id="PRU00091"/>
    </source>
</evidence>
<dbReference type="GO" id="GO:0005769">
    <property type="term" value="C:early endosome"/>
    <property type="evidence" value="ECO:0007669"/>
    <property type="project" value="TreeGrafter"/>
</dbReference>
<reference evidence="7" key="1">
    <citation type="submission" date="2020-05" db="EMBL/GenBank/DDBJ databases">
        <title>Phylogenomic resolution of chytrid fungi.</title>
        <authorList>
            <person name="Stajich J.E."/>
            <person name="Amses K."/>
            <person name="Simmons R."/>
            <person name="Seto K."/>
            <person name="Myers J."/>
            <person name="Bonds A."/>
            <person name="Quandt C.A."/>
            <person name="Barry K."/>
            <person name="Liu P."/>
            <person name="Grigoriev I."/>
            <person name="Longcore J.E."/>
            <person name="James T.Y."/>
        </authorList>
    </citation>
    <scope>NUCLEOTIDE SEQUENCE</scope>
    <source>
        <strain evidence="7">JEL0318</strain>
    </source>
</reference>
<dbReference type="SUPFAM" id="SSF57903">
    <property type="entry name" value="FYVE/PHD zinc finger"/>
    <property type="match status" value="1"/>
</dbReference>
<dbReference type="PANTHER" id="PTHR46275:SF1">
    <property type="entry name" value="HEPATOCYTE GROWTH FACTOR-REGULATED TYROSINE KINASE SUBSTRATE"/>
    <property type="match status" value="1"/>
</dbReference>
<dbReference type="AlphaFoldDB" id="A0AAD5X5W0"/>
<feature type="compositionally biased region" description="Basic and acidic residues" evidence="5">
    <location>
        <begin position="213"/>
        <end position="228"/>
    </location>
</feature>
<feature type="compositionally biased region" description="Basic and acidic residues" evidence="5">
    <location>
        <begin position="285"/>
        <end position="306"/>
    </location>
</feature>
<feature type="compositionally biased region" description="Polar residues" evidence="5">
    <location>
        <begin position="231"/>
        <end position="246"/>
    </location>
</feature>
<comment type="caution">
    <text evidence="7">The sequence shown here is derived from an EMBL/GenBank/DDBJ whole genome shotgun (WGS) entry which is preliminary data.</text>
</comment>
<protein>
    <submittedName>
        <fullName evidence="7">Vacuolar protein-sorting-associated protein 27</fullName>
    </submittedName>
</protein>
<dbReference type="PANTHER" id="PTHR46275">
    <property type="entry name" value="HEPATOCYTE GROWTH FACTOR-REGULATED TYROSINE KINASE SUBSTRATE"/>
    <property type="match status" value="1"/>
</dbReference>
<evidence type="ECO:0000259" key="6">
    <source>
        <dbReference type="PROSITE" id="PS50178"/>
    </source>
</evidence>
<dbReference type="PROSITE" id="PS50178">
    <property type="entry name" value="ZF_FYVE"/>
    <property type="match status" value="1"/>
</dbReference>
<dbReference type="GO" id="GO:0008270">
    <property type="term" value="F:zinc ion binding"/>
    <property type="evidence" value="ECO:0007669"/>
    <property type="project" value="UniProtKB-KW"/>
</dbReference>
<evidence type="ECO:0000256" key="3">
    <source>
        <dbReference type="ARBA" id="ARBA00022833"/>
    </source>
</evidence>
<dbReference type="Pfam" id="PF01363">
    <property type="entry name" value="FYVE"/>
    <property type="match status" value="1"/>
</dbReference>
<dbReference type="SMART" id="SM00064">
    <property type="entry name" value="FYVE"/>
    <property type="match status" value="1"/>
</dbReference>
<dbReference type="Gene3D" id="6.10.140.100">
    <property type="match status" value="1"/>
</dbReference>
<dbReference type="GO" id="GO:0032456">
    <property type="term" value="P:endocytic recycling"/>
    <property type="evidence" value="ECO:0007669"/>
    <property type="project" value="TreeGrafter"/>
</dbReference>
<evidence type="ECO:0000256" key="5">
    <source>
        <dbReference type="SAM" id="MobiDB-lite"/>
    </source>
</evidence>
<dbReference type="InterPro" id="IPR000306">
    <property type="entry name" value="Znf_FYVE"/>
</dbReference>
<feature type="region of interest" description="Disordered" evidence="5">
    <location>
        <begin position="127"/>
        <end position="152"/>
    </location>
</feature>
<accession>A0AAD5X5W0</accession>
<keyword evidence="8" id="KW-1185">Reference proteome</keyword>
<dbReference type="Gene3D" id="3.30.40.10">
    <property type="entry name" value="Zinc/RING finger domain, C3HC4 (zinc finger)"/>
    <property type="match status" value="1"/>
</dbReference>
<evidence type="ECO:0000313" key="8">
    <source>
        <dbReference type="Proteomes" id="UP001212841"/>
    </source>
</evidence>
<dbReference type="EMBL" id="JADGJD010000387">
    <property type="protein sequence ID" value="KAJ3051512.1"/>
    <property type="molecule type" value="Genomic_DNA"/>
</dbReference>
<dbReference type="InterPro" id="IPR017455">
    <property type="entry name" value="Znf_FYVE-rel"/>
</dbReference>
<proteinExistence type="predicted"/>
<evidence type="ECO:0000256" key="2">
    <source>
        <dbReference type="ARBA" id="ARBA00022771"/>
    </source>
</evidence>
<dbReference type="InterPro" id="IPR011011">
    <property type="entry name" value="Znf_FYVE_PHD"/>
</dbReference>
<sequence length="323" mass="35869">MGPRPKVPKSPIPVLTKCQRRHARRDRKNLKQSHLQAAFKTQSTTKTASSLSPAIKDNNLRSSRAGVEQTGLVPPSVPAHDAVADPFLVWIASLQRRVRRFRQGATKRSHFQLPTPDISYVPTIAESPKRDEVSSLPTPQTPQSTHTFTTTTQPEWTDSDLCIQCRTTFTTSTQRHHCGNCGQTFCNACSSRTITPFHLGSVSSVRVCDGLHSKLSDPSAEQKKEDGFGSRTFSTSYENGEGSSTETEVDLARKEGEELEKAVAASLETFRRAIPFSSSSCTRVQKPEPKPQPKREDDDKDDEDLKKTVGASFKEWMLSLLRV</sequence>
<organism evidence="7 8">
    <name type="scientific">Rhizophlyctis rosea</name>
    <dbReference type="NCBI Taxonomy" id="64517"/>
    <lineage>
        <taxon>Eukaryota</taxon>
        <taxon>Fungi</taxon>
        <taxon>Fungi incertae sedis</taxon>
        <taxon>Chytridiomycota</taxon>
        <taxon>Chytridiomycota incertae sedis</taxon>
        <taxon>Chytridiomycetes</taxon>
        <taxon>Rhizophlyctidales</taxon>
        <taxon>Rhizophlyctidaceae</taxon>
        <taxon>Rhizophlyctis</taxon>
    </lineage>
</organism>
<feature type="region of interest" description="Disordered" evidence="5">
    <location>
        <begin position="213"/>
        <end position="247"/>
    </location>
</feature>
<dbReference type="InterPro" id="IPR017073">
    <property type="entry name" value="HGS/VPS27"/>
</dbReference>
<dbReference type="GO" id="GO:0043130">
    <property type="term" value="F:ubiquitin binding"/>
    <property type="evidence" value="ECO:0007669"/>
    <property type="project" value="TreeGrafter"/>
</dbReference>
<feature type="domain" description="FYVE-type" evidence="6">
    <location>
        <begin position="156"/>
        <end position="216"/>
    </location>
</feature>
<keyword evidence="1" id="KW-0479">Metal-binding</keyword>
<name>A0AAD5X5W0_9FUNG</name>
<gene>
    <name evidence="7" type="primary">VPS27_2</name>
    <name evidence="7" type="ORF">HK097_007463</name>
</gene>
<dbReference type="GO" id="GO:0031623">
    <property type="term" value="P:receptor internalization"/>
    <property type="evidence" value="ECO:0007669"/>
    <property type="project" value="TreeGrafter"/>
</dbReference>
<keyword evidence="2 4" id="KW-0863">Zinc-finger</keyword>